<protein>
    <submittedName>
        <fullName evidence="1">Uncharacterized protein</fullName>
    </submittedName>
</protein>
<dbReference type="EMBL" id="JACBAZ010000001">
    <property type="protein sequence ID" value="NWK54424.1"/>
    <property type="molecule type" value="Genomic_DNA"/>
</dbReference>
<keyword evidence="2" id="KW-1185">Reference proteome</keyword>
<reference evidence="1 2" key="1">
    <citation type="submission" date="2020-07" db="EMBL/GenBank/DDBJ databases">
        <title>Roseicoccus Jingziensis gen. nov., sp. nov., isolated from coastal seawater.</title>
        <authorList>
            <person name="Feng X."/>
        </authorList>
    </citation>
    <scope>NUCLEOTIDE SEQUENCE [LARGE SCALE GENOMIC DNA]</scope>
    <source>
        <strain evidence="1 2">N1E253</strain>
    </source>
</reference>
<dbReference type="RefSeq" id="WP_178930954.1">
    <property type="nucleotide sequence ID" value="NZ_JACBAZ010000001.1"/>
</dbReference>
<evidence type="ECO:0000313" key="2">
    <source>
        <dbReference type="Proteomes" id="UP000557872"/>
    </source>
</evidence>
<gene>
    <name evidence="1" type="ORF">HW115_02295</name>
</gene>
<dbReference type="AlphaFoldDB" id="A0A851GJT0"/>
<evidence type="ECO:0000313" key="1">
    <source>
        <dbReference type="EMBL" id="NWK54424.1"/>
    </source>
</evidence>
<organism evidence="1 2">
    <name type="scientific">Oceaniferula marina</name>
    <dbReference type="NCBI Taxonomy" id="2748318"/>
    <lineage>
        <taxon>Bacteria</taxon>
        <taxon>Pseudomonadati</taxon>
        <taxon>Verrucomicrobiota</taxon>
        <taxon>Verrucomicrobiia</taxon>
        <taxon>Verrucomicrobiales</taxon>
        <taxon>Verrucomicrobiaceae</taxon>
        <taxon>Oceaniferula</taxon>
    </lineage>
</organism>
<dbReference type="Proteomes" id="UP000557872">
    <property type="component" value="Unassembled WGS sequence"/>
</dbReference>
<accession>A0A851GJT0</accession>
<sequence length="556" mass="60146">MIYKDTLQTQSDQKNLLLRNDYEQRESAFLSALTNIIPNKAMRGMMEGADAESDLEWESIFNEALTQANAHQAVNSAEATALGLSSMRSANTANTTLDPSSIIHSIFEDGGLISSGTNSVGTSTYNYPPLLGCDSSLKADDESAPIISHLKSDGTGNAYSKIPAPALQFNYQNNSTFIAKHNWWTFKVSFAEQDASKTNLSRTSKQYLISLYEVPAQLAINSAAYTNFGAHADGTEWSNITTSGGVFASSVKTKGGFSPDAIASRKGIEVADNSNPFAVDNADHNKKLYGGASSVYSSASEGGRVAFIPINRGYDFYARSLDVEKTPDTNMQSSSAISSQSTAWEFYSAGANQCVMTFTGETLYYLEDGKSTLSAVDMTETLNAFTYEDSAAGDQCIKVNMENLIAFLGDNLALNPSLCVNTDRYVLLAKADDLSDFENGFSLVANQRLILDGDINITKLDSADRYPPLSLYAPEKRFGNGDGNATLKIEIEGQMGSLADNTDKSNAVNIGDLMVNGESTVRADDIKATLSSVTEVNQLPPINMMNWMIVIREIRP</sequence>
<name>A0A851GJT0_9BACT</name>
<comment type="caution">
    <text evidence="1">The sequence shown here is derived from an EMBL/GenBank/DDBJ whole genome shotgun (WGS) entry which is preliminary data.</text>
</comment>
<proteinExistence type="predicted"/>